<dbReference type="Proteomes" id="UP000095552">
    <property type="component" value="Unassembled WGS sequence"/>
</dbReference>
<dbReference type="InterPro" id="IPR050709">
    <property type="entry name" value="Biotin_Carboxyl_Carrier/Decarb"/>
</dbReference>
<dbReference type="FunFam" id="2.40.50.100:FF:000003">
    <property type="entry name" value="Acetyl-CoA carboxylase biotin carboxyl carrier protein"/>
    <property type="match status" value="1"/>
</dbReference>
<dbReference type="PANTHER" id="PTHR45266:SF3">
    <property type="entry name" value="OXALOACETATE DECARBOXYLASE ALPHA CHAIN"/>
    <property type="match status" value="1"/>
</dbReference>
<dbReference type="SUPFAM" id="SSF51230">
    <property type="entry name" value="Single hybrid motif"/>
    <property type="match status" value="1"/>
</dbReference>
<accession>A0A1E5SKB2</accession>
<dbReference type="PROSITE" id="PS00188">
    <property type="entry name" value="BIOTIN"/>
    <property type="match status" value="1"/>
</dbReference>
<dbReference type="PANTHER" id="PTHR45266">
    <property type="entry name" value="OXALOACETATE DECARBOXYLASE ALPHA CHAIN"/>
    <property type="match status" value="1"/>
</dbReference>
<feature type="domain" description="Lipoyl-binding" evidence="2">
    <location>
        <begin position="84"/>
        <end position="165"/>
    </location>
</feature>
<organism evidence="3 4">
    <name type="scientific">Roseivirga misakiensis</name>
    <dbReference type="NCBI Taxonomy" id="1563681"/>
    <lineage>
        <taxon>Bacteria</taxon>
        <taxon>Pseudomonadati</taxon>
        <taxon>Bacteroidota</taxon>
        <taxon>Cytophagia</taxon>
        <taxon>Cytophagales</taxon>
        <taxon>Roseivirgaceae</taxon>
        <taxon>Roseivirga</taxon>
    </lineage>
</organism>
<gene>
    <name evidence="3" type="ORF">BFP71_08255</name>
</gene>
<dbReference type="STRING" id="1563681.BFP71_08255"/>
<dbReference type="InterPro" id="IPR000089">
    <property type="entry name" value="Biotin_lipoyl"/>
</dbReference>
<dbReference type="InterPro" id="IPR011053">
    <property type="entry name" value="Single_hybrid_motif"/>
</dbReference>
<dbReference type="PROSITE" id="PS50968">
    <property type="entry name" value="BIOTINYL_LIPOYL"/>
    <property type="match status" value="1"/>
</dbReference>
<sequence>MFQTKSTSGENTSLEFQGDQLLFNGKPFNWSLNRKNNNTYLIIKDHKSYRAEVLSIDRVAKSISIKVNKSVFDIELKDKMDLLLAEMGIDNLNTAVVNDLKAPMPGLIFDILVTPGQEVKKGDQLLILEAMKMENVLKAQGDGTVQSVEVAKGKSVEKGQVLIKF</sequence>
<keyword evidence="4" id="KW-1185">Reference proteome</keyword>
<proteinExistence type="predicted"/>
<dbReference type="OrthoDB" id="9812676at2"/>
<evidence type="ECO:0000256" key="1">
    <source>
        <dbReference type="ARBA" id="ARBA00023267"/>
    </source>
</evidence>
<comment type="caution">
    <text evidence="3">The sequence shown here is derived from an EMBL/GenBank/DDBJ whole genome shotgun (WGS) entry which is preliminary data.</text>
</comment>
<name>A0A1E5SKB2_9BACT</name>
<evidence type="ECO:0000313" key="3">
    <source>
        <dbReference type="EMBL" id="OEJ99560.1"/>
    </source>
</evidence>
<dbReference type="Gene3D" id="2.40.50.100">
    <property type="match status" value="1"/>
</dbReference>
<protein>
    <submittedName>
        <fullName evidence="3">Acetyl-CoA carboxylase biotin carboxyl carrier protein subunit</fullName>
    </submittedName>
</protein>
<dbReference type="EMBL" id="MDGQ01000005">
    <property type="protein sequence ID" value="OEJ99560.1"/>
    <property type="molecule type" value="Genomic_DNA"/>
</dbReference>
<evidence type="ECO:0000313" key="4">
    <source>
        <dbReference type="Proteomes" id="UP000095552"/>
    </source>
</evidence>
<evidence type="ECO:0000259" key="2">
    <source>
        <dbReference type="PROSITE" id="PS50968"/>
    </source>
</evidence>
<keyword evidence="1" id="KW-0092">Biotin</keyword>
<dbReference type="Pfam" id="PF00364">
    <property type="entry name" value="Biotin_lipoyl"/>
    <property type="match status" value="1"/>
</dbReference>
<reference evidence="3 4" key="1">
    <citation type="submission" date="2016-08" db="EMBL/GenBank/DDBJ databases">
        <title>Draft genome of Fabibacter sp. strain SK-8.</title>
        <authorList>
            <person name="Wong S.-K."/>
            <person name="Hamasaki K."/>
            <person name="Yoshizawa S."/>
        </authorList>
    </citation>
    <scope>NUCLEOTIDE SEQUENCE [LARGE SCALE GENOMIC DNA]</scope>
    <source>
        <strain evidence="3 4">SK-8</strain>
    </source>
</reference>
<dbReference type="InterPro" id="IPR001882">
    <property type="entry name" value="Biotin_BS"/>
</dbReference>
<dbReference type="CDD" id="cd06850">
    <property type="entry name" value="biotinyl_domain"/>
    <property type="match status" value="1"/>
</dbReference>
<dbReference type="AlphaFoldDB" id="A0A1E5SKB2"/>
<dbReference type="RefSeq" id="WP_069835022.1">
    <property type="nucleotide sequence ID" value="NZ_MDGQ01000005.1"/>
</dbReference>